<dbReference type="PANTHER" id="PTHR12609">
    <property type="entry name" value="MICROTUBULE ASSOCIATED PROTEIN XMAP215"/>
    <property type="match status" value="1"/>
</dbReference>
<reference evidence="1" key="1">
    <citation type="submission" date="2018-11" db="EMBL/GenBank/DDBJ databases">
        <authorList>
            <consortium name="Pathogen Informatics"/>
        </authorList>
    </citation>
    <scope>NUCLEOTIDE SEQUENCE</scope>
</reference>
<gene>
    <name evidence="1" type="ORF">PXEA_LOCUS21824</name>
</gene>
<organism evidence="1 2">
    <name type="scientific">Protopolystoma xenopodis</name>
    <dbReference type="NCBI Taxonomy" id="117903"/>
    <lineage>
        <taxon>Eukaryota</taxon>
        <taxon>Metazoa</taxon>
        <taxon>Spiralia</taxon>
        <taxon>Lophotrochozoa</taxon>
        <taxon>Platyhelminthes</taxon>
        <taxon>Monogenea</taxon>
        <taxon>Polyopisthocotylea</taxon>
        <taxon>Polystomatidea</taxon>
        <taxon>Polystomatidae</taxon>
        <taxon>Protopolystoma</taxon>
    </lineage>
</organism>
<dbReference type="EMBL" id="CAAALY010094735">
    <property type="protein sequence ID" value="VEL28384.1"/>
    <property type="molecule type" value="Genomic_DNA"/>
</dbReference>
<dbReference type="GO" id="GO:0061863">
    <property type="term" value="F:microtubule plus end polymerase"/>
    <property type="evidence" value="ECO:0007669"/>
    <property type="project" value="InterPro"/>
</dbReference>
<dbReference type="InterPro" id="IPR045110">
    <property type="entry name" value="XMAP215"/>
</dbReference>
<sequence length="125" mass="13789">MDNKSPSVRSETILFLARYFLNCTPAILNKKLLKSLSTSLTKTSNDNVPEVREASFTALGNAMFIVSEKVISPFLSELDGIRMARIKEFCEKATLTKAGEADIHGPILGFAGPGEFFMFHFISIP</sequence>
<comment type="caution">
    <text evidence="1">The sequence shown here is derived from an EMBL/GenBank/DDBJ whole genome shotgun (WGS) entry which is preliminary data.</text>
</comment>
<dbReference type="InterPro" id="IPR011989">
    <property type="entry name" value="ARM-like"/>
</dbReference>
<proteinExistence type="predicted"/>
<dbReference type="GO" id="GO:0030951">
    <property type="term" value="P:establishment or maintenance of microtubule cytoskeleton polarity"/>
    <property type="evidence" value="ECO:0007669"/>
    <property type="project" value="InterPro"/>
</dbReference>
<accession>A0A3S5ANY1</accession>
<dbReference type="GO" id="GO:0051010">
    <property type="term" value="F:microtubule plus-end binding"/>
    <property type="evidence" value="ECO:0007669"/>
    <property type="project" value="InterPro"/>
</dbReference>
<dbReference type="GO" id="GO:0007051">
    <property type="term" value="P:spindle organization"/>
    <property type="evidence" value="ECO:0007669"/>
    <property type="project" value="InterPro"/>
</dbReference>
<dbReference type="SUPFAM" id="SSF48371">
    <property type="entry name" value="ARM repeat"/>
    <property type="match status" value="1"/>
</dbReference>
<dbReference type="Gene3D" id="1.25.10.10">
    <property type="entry name" value="Leucine-rich Repeat Variant"/>
    <property type="match status" value="1"/>
</dbReference>
<name>A0A3S5ANY1_9PLAT</name>
<keyword evidence="2" id="KW-1185">Reference proteome</keyword>
<dbReference type="InterPro" id="IPR016024">
    <property type="entry name" value="ARM-type_fold"/>
</dbReference>
<dbReference type="GO" id="GO:0046785">
    <property type="term" value="P:microtubule polymerization"/>
    <property type="evidence" value="ECO:0007669"/>
    <property type="project" value="InterPro"/>
</dbReference>
<evidence type="ECO:0000313" key="1">
    <source>
        <dbReference type="EMBL" id="VEL28384.1"/>
    </source>
</evidence>
<dbReference type="Proteomes" id="UP000784294">
    <property type="component" value="Unassembled WGS sequence"/>
</dbReference>
<evidence type="ECO:0000313" key="2">
    <source>
        <dbReference type="Proteomes" id="UP000784294"/>
    </source>
</evidence>
<dbReference type="OrthoDB" id="205662at2759"/>
<protein>
    <submittedName>
        <fullName evidence="1">Uncharacterized protein</fullName>
    </submittedName>
</protein>
<dbReference type="AlphaFoldDB" id="A0A3S5ANY1"/>